<evidence type="ECO:0000313" key="1">
    <source>
        <dbReference type="EMBL" id="PLR80449.1"/>
    </source>
</evidence>
<reference evidence="1 3" key="1">
    <citation type="submission" date="2017-11" db="EMBL/GenBank/DDBJ databases">
        <title>Comparitive Functional Genomics of Dry Heat Resistant strains isolated from the Viking Spacecraft.</title>
        <authorList>
            <person name="Seuylemezian A."/>
            <person name="Cooper K."/>
            <person name="Vaishampayan P."/>
        </authorList>
    </citation>
    <scope>NUCLEOTIDE SEQUENCE [LARGE SCALE GENOMIC DNA]</scope>
    <source>
        <strain evidence="1 3">M4.6</strain>
    </source>
</reference>
<name>A0A2N5GHX6_9BACI</name>
<dbReference type="AlphaFoldDB" id="A0A2N5GHX6"/>
<comment type="caution">
    <text evidence="1">The sequence shown here is derived from an EMBL/GenBank/DDBJ whole genome shotgun (WGS) entry which is preliminary data.</text>
</comment>
<gene>
    <name evidence="1" type="ORF">CU635_18095</name>
    <name evidence="2" type="ORF">CVD25_01605</name>
</gene>
<accession>A0A2N5GHX6</accession>
<dbReference type="EMBL" id="PGVA01000051">
    <property type="protein sequence ID" value="PLR80449.1"/>
    <property type="molecule type" value="Genomic_DNA"/>
</dbReference>
<evidence type="ECO:0000313" key="4">
    <source>
        <dbReference type="Proteomes" id="UP000235114"/>
    </source>
</evidence>
<dbReference type="Proteomes" id="UP000235114">
    <property type="component" value="Unassembled WGS sequence"/>
</dbReference>
<proteinExistence type="predicted"/>
<dbReference type="RefSeq" id="WP_101578778.1">
    <property type="nucleotide sequence ID" value="NZ_PGVA01000051.1"/>
</dbReference>
<sequence>MNEQSLEKEKLLTMLTEIYDQLEELESGLHSSLADLRDDWNEKQAARLTGCGNRLSALEIKMKLINENGELDKNQGLKLELGF</sequence>
<organism evidence="1 3">
    <name type="scientific">Bacillus canaveralius</name>
    <dbReference type="NCBI Taxonomy" id="1403243"/>
    <lineage>
        <taxon>Bacteria</taxon>
        <taxon>Bacillati</taxon>
        <taxon>Bacillota</taxon>
        <taxon>Bacilli</taxon>
        <taxon>Bacillales</taxon>
        <taxon>Bacillaceae</taxon>
        <taxon>Bacillus</taxon>
    </lineage>
</organism>
<keyword evidence="4" id="KW-1185">Reference proteome</keyword>
<dbReference type="Proteomes" id="UP000234951">
    <property type="component" value="Unassembled WGS sequence"/>
</dbReference>
<evidence type="ECO:0000313" key="2">
    <source>
        <dbReference type="EMBL" id="PLS00686.1"/>
    </source>
</evidence>
<evidence type="ECO:0000313" key="3">
    <source>
        <dbReference type="Proteomes" id="UP000234951"/>
    </source>
</evidence>
<reference evidence="2 4" key="2">
    <citation type="submission" date="2017-12" db="EMBL/GenBank/DDBJ databases">
        <title>Comparative Functional Genomics of Dry Heat Resistant strains isolated from the Viking Spacecraft.</title>
        <authorList>
            <person name="Seuylemezian A."/>
            <person name="Cooper K."/>
            <person name="Vaishampayan P."/>
        </authorList>
    </citation>
    <scope>NUCLEOTIDE SEQUENCE [LARGE SCALE GENOMIC DNA]</scope>
    <source>
        <strain evidence="2 4">ATCC 29669</strain>
    </source>
</reference>
<protein>
    <submittedName>
        <fullName evidence="1">Uncharacterized protein</fullName>
    </submittedName>
</protein>
<dbReference type="EMBL" id="PGVD01000006">
    <property type="protein sequence ID" value="PLS00686.1"/>
    <property type="molecule type" value="Genomic_DNA"/>
</dbReference>